<dbReference type="Proteomes" id="UP000013827">
    <property type="component" value="Unassembled WGS sequence"/>
</dbReference>
<keyword evidence="3" id="KW-1185">Reference proteome</keyword>
<dbReference type="GeneID" id="19046657"/>
<dbReference type="RefSeq" id="XP_005777427.1">
    <property type="nucleotide sequence ID" value="XM_005777370.1"/>
</dbReference>
<feature type="transmembrane region" description="Helical" evidence="1">
    <location>
        <begin position="98"/>
        <end position="116"/>
    </location>
</feature>
<evidence type="ECO:0000256" key="1">
    <source>
        <dbReference type="SAM" id="Phobius"/>
    </source>
</evidence>
<feature type="transmembrane region" description="Helical" evidence="1">
    <location>
        <begin position="179"/>
        <end position="197"/>
    </location>
</feature>
<accession>A0A0D3JNB3</accession>
<protein>
    <recommendedName>
        <fullName evidence="4">TLC domain-containing protein</fullName>
    </recommendedName>
</protein>
<proteinExistence type="predicted"/>
<evidence type="ECO:0000313" key="3">
    <source>
        <dbReference type="Proteomes" id="UP000013827"/>
    </source>
</evidence>
<reference evidence="2" key="2">
    <citation type="submission" date="2024-10" db="UniProtKB">
        <authorList>
            <consortium name="EnsemblProtists"/>
        </authorList>
    </citation>
    <scope>IDENTIFICATION</scope>
</reference>
<organism evidence="2 3">
    <name type="scientific">Emiliania huxleyi (strain CCMP1516)</name>
    <dbReference type="NCBI Taxonomy" id="280463"/>
    <lineage>
        <taxon>Eukaryota</taxon>
        <taxon>Haptista</taxon>
        <taxon>Haptophyta</taxon>
        <taxon>Prymnesiophyceae</taxon>
        <taxon>Isochrysidales</taxon>
        <taxon>Noelaerhabdaceae</taxon>
        <taxon>Emiliania</taxon>
    </lineage>
</organism>
<keyword evidence="1" id="KW-0812">Transmembrane</keyword>
<feature type="transmembrane region" description="Helical" evidence="1">
    <location>
        <begin position="6"/>
        <end position="23"/>
    </location>
</feature>
<dbReference type="PaxDb" id="2903-EOD24998"/>
<dbReference type="RefSeq" id="XP_005781737.1">
    <property type="nucleotide sequence ID" value="XM_005781680.1"/>
</dbReference>
<dbReference type="EnsemblProtists" id="EOD29308">
    <property type="protein sequence ID" value="EOD29308"/>
    <property type="gene ID" value="EMIHUDRAFT_203922"/>
</dbReference>
<feature type="transmembrane region" description="Helical" evidence="1">
    <location>
        <begin position="71"/>
        <end position="91"/>
    </location>
</feature>
<reference evidence="3" key="1">
    <citation type="journal article" date="2013" name="Nature">
        <title>Pan genome of the phytoplankton Emiliania underpins its global distribution.</title>
        <authorList>
            <person name="Read B.A."/>
            <person name="Kegel J."/>
            <person name="Klute M.J."/>
            <person name="Kuo A."/>
            <person name="Lefebvre S.C."/>
            <person name="Maumus F."/>
            <person name="Mayer C."/>
            <person name="Miller J."/>
            <person name="Monier A."/>
            <person name="Salamov A."/>
            <person name="Young J."/>
            <person name="Aguilar M."/>
            <person name="Claverie J.M."/>
            <person name="Frickenhaus S."/>
            <person name="Gonzalez K."/>
            <person name="Herman E.K."/>
            <person name="Lin Y.C."/>
            <person name="Napier J."/>
            <person name="Ogata H."/>
            <person name="Sarno A.F."/>
            <person name="Shmutz J."/>
            <person name="Schroeder D."/>
            <person name="de Vargas C."/>
            <person name="Verret F."/>
            <person name="von Dassow P."/>
            <person name="Valentin K."/>
            <person name="Van de Peer Y."/>
            <person name="Wheeler G."/>
            <person name="Dacks J.B."/>
            <person name="Delwiche C.F."/>
            <person name="Dyhrman S.T."/>
            <person name="Glockner G."/>
            <person name="John U."/>
            <person name="Richards T."/>
            <person name="Worden A.Z."/>
            <person name="Zhang X."/>
            <person name="Grigoriev I.V."/>
            <person name="Allen A.E."/>
            <person name="Bidle K."/>
            <person name="Borodovsky M."/>
            <person name="Bowler C."/>
            <person name="Brownlee C."/>
            <person name="Cock J.M."/>
            <person name="Elias M."/>
            <person name="Gladyshev V.N."/>
            <person name="Groth M."/>
            <person name="Guda C."/>
            <person name="Hadaegh A."/>
            <person name="Iglesias-Rodriguez M.D."/>
            <person name="Jenkins J."/>
            <person name="Jones B.M."/>
            <person name="Lawson T."/>
            <person name="Leese F."/>
            <person name="Lindquist E."/>
            <person name="Lobanov A."/>
            <person name="Lomsadze A."/>
            <person name="Malik S.B."/>
            <person name="Marsh M.E."/>
            <person name="Mackinder L."/>
            <person name="Mock T."/>
            <person name="Mueller-Roeber B."/>
            <person name="Pagarete A."/>
            <person name="Parker M."/>
            <person name="Probert I."/>
            <person name="Quesneville H."/>
            <person name="Raines C."/>
            <person name="Rensing S.A."/>
            <person name="Riano-Pachon D.M."/>
            <person name="Richier S."/>
            <person name="Rokitta S."/>
            <person name="Shiraiwa Y."/>
            <person name="Soanes D.M."/>
            <person name="van der Giezen M."/>
            <person name="Wahlund T.M."/>
            <person name="Williams B."/>
            <person name="Wilson W."/>
            <person name="Wolfe G."/>
            <person name="Wurch L.L."/>
        </authorList>
    </citation>
    <scope>NUCLEOTIDE SEQUENCE</scope>
</reference>
<dbReference type="GeneID" id="17270544"/>
<dbReference type="KEGG" id="ehx:EMIHUDRAFT_238086"/>
<keyword evidence="1" id="KW-0472">Membrane</keyword>
<evidence type="ECO:0008006" key="4">
    <source>
        <dbReference type="Google" id="ProtNLM"/>
    </source>
</evidence>
<sequence length="215" mass="23016">MQGADFTSVATLTALYLAAFAAAQRYAVHKMGTKLDGGSPRWRNFLGLLPQVCVMPSLWVASALVPGSASVFAAVFANVFGSMLLFDLCAIKYNAMMLAHHWLCLAGHCFAMSVAPEAFGRYFGAVVALELGSATSCSWWMWGGEWPRALDALYGGGMTLSNGLGAALLLRWAHGATSLPLLARCAPVPIVATLLFFRQKEMVALLRYGRAVCST</sequence>
<evidence type="ECO:0000313" key="2">
    <source>
        <dbReference type="EnsemblProtists" id="EOD24998"/>
    </source>
</evidence>
<dbReference type="KEGG" id="ehx:EMIHUDRAFT_203922"/>
<name>A0A0D3JNB3_EMIH1</name>
<keyword evidence="1" id="KW-1133">Transmembrane helix</keyword>
<dbReference type="HOGENOM" id="CLU_1285377_0_0_1"/>
<dbReference type="EnsemblProtists" id="EOD24998">
    <property type="protein sequence ID" value="EOD24998"/>
    <property type="gene ID" value="EMIHUDRAFT_238086"/>
</dbReference>
<dbReference type="AlphaFoldDB" id="A0A0D3JNB3"/>